<comment type="similarity">
    <text evidence="1">Belongs to the glycosyl hydrolase 65 family.</text>
</comment>
<feature type="binding site" evidence="5">
    <location>
        <begin position="620"/>
        <end position="621"/>
    </location>
    <ligand>
        <name>substrate</name>
    </ligand>
</feature>
<evidence type="ECO:0000313" key="9">
    <source>
        <dbReference type="Proteomes" id="UP000198432"/>
    </source>
</evidence>
<dbReference type="GO" id="GO:0004553">
    <property type="term" value="F:hydrolase activity, hydrolyzing O-glycosyl compounds"/>
    <property type="evidence" value="ECO:0007669"/>
    <property type="project" value="TreeGrafter"/>
</dbReference>
<name>A0A239KIK9_9BACT</name>
<dbReference type="InterPro" id="IPR008928">
    <property type="entry name" value="6-hairpin_glycosidase_sf"/>
</dbReference>
<dbReference type="PANTHER" id="PTHR11051:SF8">
    <property type="entry name" value="PROTEIN-GLUCOSYLGALACTOSYLHYDROXYLYSINE GLUCOSIDASE"/>
    <property type="match status" value="1"/>
</dbReference>
<dbReference type="InterPro" id="IPR011013">
    <property type="entry name" value="Gal_mutarotase_sf_dom"/>
</dbReference>
<dbReference type="SUPFAM" id="SSF74650">
    <property type="entry name" value="Galactose mutarotase-like"/>
    <property type="match status" value="1"/>
</dbReference>
<dbReference type="GO" id="GO:0016757">
    <property type="term" value="F:glycosyltransferase activity"/>
    <property type="evidence" value="ECO:0007669"/>
    <property type="project" value="UniProtKB-KW"/>
</dbReference>
<evidence type="ECO:0000256" key="1">
    <source>
        <dbReference type="ARBA" id="ARBA00006768"/>
    </source>
</evidence>
<gene>
    <name evidence="8" type="ORF">SAMN06296052_12842</name>
</gene>
<dbReference type="InterPro" id="IPR037018">
    <property type="entry name" value="GH65_N"/>
</dbReference>
<feature type="active site" description="Proton donor" evidence="4">
    <location>
        <position position="500"/>
    </location>
</feature>
<dbReference type="EMBL" id="FZOQ01000028">
    <property type="protein sequence ID" value="SNT16984.1"/>
    <property type="molecule type" value="Genomic_DNA"/>
</dbReference>
<dbReference type="InterPro" id="IPR017045">
    <property type="entry name" value="Malt_Pase/Glycosyl_Hdrlase"/>
</dbReference>
<sequence>MRDRNKEVIHNWCIHFDHYDPADEGRREALMALGNGCLVSRAAAPESQDDRIHYPGTYRVGCYNELTSHIQGQEVKNESMVNLPNWLPLTFRLDKGDWFSLDKVQLQAYEQTLHLQQGLLTRMVRFRDQQGRETLLQERRFVSMAQPNLMALSLELTAVNWSGDLEVCTGLDGNIINNNVKRYAPYNRHHLETQHAGTWGEDNLELLAQTNQSHSTIALAARTRLQVNGRTGTGTRTSKTEPQRVSSYLHVPLREGDMAGIEKVAALYTSLDLPAAECRQAAREAVQTADNFDVLFQAHRSAWAQLWQRCQIEMDNTEQLCYARLHIFHLLQNFSPHTTEMDVGVPPSGWQGEEYHGQVFWDELFVFPFLTFHFPASARALLHYRYRRLEAARQLAAQQGYRGAMFPWRSASDGEEETPPIQLNLLSGHWMVDNTCLQRHVGAAIAYNIWYYAQVTGDQSFLEDYGAELFLEIARFWASVAQYNASLDRYEIQGVVGPDEYHTQYPNAPAPGIRNNTYTNVMAAWVLRQVPEVLEQLSSQRQQELQKKLSLGTDELAQWDRISRKLRVVFLEDGTLSQFEGFEQLQKLDLEAFRKQHGQHRLDWTLYAMGDSVERYQVSKQADTPLLLYLFSPEELIRLFDHLGYTLSTDTLKRTLTRHLSHAAHESTLSRIVFAGALAALDPTASWHIFDQTQQVDLSPKDKGTAEGIHLGAMAGTLTMLQHHYLGLKVRSGILEAEPSLPAALGWVRMALYFRGEELLCEATHHSARLRSLEHV</sequence>
<dbReference type="InterPro" id="IPR012341">
    <property type="entry name" value="6hp_glycosidase-like_sf"/>
</dbReference>
<dbReference type="Pfam" id="PF03636">
    <property type="entry name" value="Glyco_hydro_65N"/>
    <property type="match status" value="1"/>
</dbReference>
<dbReference type="GO" id="GO:0030246">
    <property type="term" value="F:carbohydrate binding"/>
    <property type="evidence" value="ECO:0007669"/>
    <property type="project" value="InterPro"/>
</dbReference>
<dbReference type="InterPro" id="IPR005196">
    <property type="entry name" value="Glyco_hydro_65_N"/>
</dbReference>
<keyword evidence="9" id="KW-1185">Reference proteome</keyword>
<proteinExistence type="inferred from homology"/>
<dbReference type="RefSeq" id="WP_089321333.1">
    <property type="nucleotide sequence ID" value="NZ_FZOQ01000028.1"/>
</dbReference>
<feature type="domain" description="Glycoside hydrolase family 65 central catalytic" evidence="6">
    <location>
        <begin position="324"/>
        <end position="718"/>
    </location>
</feature>
<dbReference type="Gene3D" id="1.50.10.10">
    <property type="match status" value="1"/>
</dbReference>
<evidence type="ECO:0000256" key="2">
    <source>
        <dbReference type="ARBA" id="ARBA00022676"/>
    </source>
</evidence>
<keyword evidence="3" id="KW-0808">Transferase</keyword>
<feature type="binding site" evidence="5">
    <location>
        <begin position="361"/>
        <end position="362"/>
    </location>
    <ligand>
        <name>substrate</name>
    </ligand>
</feature>
<evidence type="ECO:0000259" key="7">
    <source>
        <dbReference type="Pfam" id="PF03636"/>
    </source>
</evidence>
<evidence type="ECO:0000256" key="4">
    <source>
        <dbReference type="PIRSR" id="PIRSR036289-50"/>
    </source>
</evidence>
<protein>
    <submittedName>
        <fullName evidence="8">Trehalose and maltose hydrolase (Possible phosphorylase)</fullName>
    </submittedName>
</protein>
<reference evidence="9" key="1">
    <citation type="submission" date="2017-06" db="EMBL/GenBank/DDBJ databases">
        <authorList>
            <person name="Varghese N."/>
            <person name="Submissions S."/>
        </authorList>
    </citation>
    <scope>NUCLEOTIDE SEQUENCE [LARGE SCALE GENOMIC DNA]</scope>
    <source>
        <strain evidence="9">NKM1</strain>
    </source>
</reference>
<dbReference type="InterPro" id="IPR005195">
    <property type="entry name" value="Glyco_hydro_65_M"/>
</dbReference>
<keyword evidence="2" id="KW-0328">Glycosyltransferase</keyword>
<dbReference type="Pfam" id="PF03632">
    <property type="entry name" value="Glyco_hydro_65m"/>
    <property type="match status" value="1"/>
</dbReference>
<accession>A0A239KIK9</accession>
<dbReference type="PIRSF" id="PIRSF036289">
    <property type="entry name" value="Glycosyl_hydrolase_malt_phosph"/>
    <property type="match status" value="1"/>
</dbReference>
<evidence type="ECO:0000259" key="6">
    <source>
        <dbReference type="Pfam" id="PF03632"/>
    </source>
</evidence>
<evidence type="ECO:0000256" key="3">
    <source>
        <dbReference type="ARBA" id="ARBA00022679"/>
    </source>
</evidence>
<dbReference type="GO" id="GO:0005975">
    <property type="term" value="P:carbohydrate metabolic process"/>
    <property type="evidence" value="ECO:0007669"/>
    <property type="project" value="InterPro"/>
</dbReference>
<keyword evidence="8" id="KW-0378">Hydrolase</keyword>
<dbReference type="OrthoDB" id="9758855at2"/>
<evidence type="ECO:0000313" key="8">
    <source>
        <dbReference type="EMBL" id="SNT16984.1"/>
    </source>
</evidence>
<dbReference type="SUPFAM" id="SSF48208">
    <property type="entry name" value="Six-hairpin glycosidases"/>
    <property type="match status" value="1"/>
</dbReference>
<dbReference type="Gene3D" id="2.70.98.40">
    <property type="entry name" value="Glycoside hydrolase, family 65, N-terminal domain"/>
    <property type="match status" value="1"/>
</dbReference>
<feature type="domain" description="Glycoside hydrolase family 65 N-terminal" evidence="7">
    <location>
        <begin position="17"/>
        <end position="270"/>
    </location>
</feature>
<organism evidence="8 9">
    <name type="scientific">Pontibacter ummariensis</name>
    <dbReference type="NCBI Taxonomy" id="1610492"/>
    <lineage>
        <taxon>Bacteria</taxon>
        <taxon>Pseudomonadati</taxon>
        <taxon>Bacteroidota</taxon>
        <taxon>Cytophagia</taxon>
        <taxon>Cytophagales</taxon>
        <taxon>Hymenobacteraceae</taxon>
        <taxon>Pontibacter</taxon>
    </lineage>
</organism>
<dbReference type="AlphaFoldDB" id="A0A239KIK9"/>
<evidence type="ECO:0000256" key="5">
    <source>
        <dbReference type="PIRSR" id="PIRSR036289-51"/>
    </source>
</evidence>
<dbReference type="PANTHER" id="PTHR11051">
    <property type="entry name" value="GLYCOSYL HYDROLASE-RELATED"/>
    <property type="match status" value="1"/>
</dbReference>
<dbReference type="Proteomes" id="UP000198432">
    <property type="component" value="Unassembled WGS sequence"/>
</dbReference>